<evidence type="ECO:0000313" key="2">
    <source>
        <dbReference type="Proteomes" id="UP001175271"/>
    </source>
</evidence>
<evidence type="ECO:0000313" key="1">
    <source>
        <dbReference type="EMBL" id="KAK0407552.1"/>
    </source>
</evidence>
<accession>A0AA39LS06</accession>
<protein>
    <submittedName>
        <fullName evidence="1">Uncharacterized protein</fullName>
    </submittedName>
</protein>
<organism evidence="1 2">
    <name type="scientific">Steinernema hermaphroditum</name>
    <dbReference type="NCBI Taxonomy" id="289476"/>
    <lineage>
        <taxon>Eukaryota</taxon>
        <taxon>Metazoa</taxon>
        <taxon>Ecdysozoa</taxon>
        <taxon>Nematoda</taxon>
        <taxon>Chromadorea</taxon>
        <taxon>Rhabditida</taxon>
        <taxon>Tylenchina</taxon>
        <taxon>Panagrolaimomorpha</taxon>
        <taxon>Strongyloidoidea</taxon>
        <taxon>Steinernematidae</taxon>
        <taxon>Steinernema</taxon>
    </lineage>
</organism>
<keyword evidence="2" id="KW-1185">Reference proteome</keyword>
<gene>
    <name evidence="1" type="ORF">QR680_019260</name>
</gene>
<proteinExistence type="predicted"/>
<dbReference type="AlphaFoldDB" id="A0AA39LS06"/>
<sequence>MKIDGVSCGTNTVSPANATTFQTNKSSDKVAGVLSSAFNIDAHLNLILFSVVLWLQLSSAAARERKTTVGLLHQQRSCCFWPAQAAVRPMAATCVSSMSDGPKGSPQGERRTVRSINAVLNICHIAGQMLNPLSCACGPREGLKLAIPTGSALSPVNQFLSLRECCPRITGDVVVAAMEKIYSIDRATGGRPSAIRAARQEEAA</sequence>
<dbReference type="Proteomes" id="UP001175271">
    <property type="component" value="Unassembled WGS sequence"/>
</dbReference>
<name>A0AA39LS06_9BILA</name>
<comment type="caution">
    <text evidence="1">The sequence shown here is derived from an EMBL/GenBank/DDBJ whole genome shotgun (WGS) entry which is preliminary data.</text>
</comment>
<dbReference type="EMBL" id="JAUCMV010000004">
    <property type="protein sequence ID" value="KAK0407552.1"/>
    <property type="molecule type" value="Genomic_DNA"/>
</dbReference>
<reference evidence="1" key="1">
    <citation type="submission" date="2023-06" db="EMBL/GenBank/DDBJ databases">
        <title>Genomic analysis of the entomopathogenic nematode Steinernema hermaphroditum.</title>
        <authorList>
            <person name="Schwarz E.M."/>
            <person name="Heppert J.K."/>
            <person name="Baniya A."/>
            <person name="Schwartz H.T."/>
            <person name="Tan C.-H."/>
            <person name="Antoshechkin I."/>
            <person name="Sternberg P.W."/>
            <person name="Goodrich-Blair H."/>
            <person name="Dillman A.R."/>
        </authorList>
    </citation>
    <scope>NUCLEOTIDE SEQUENCE</scope>
    <source>
        <strain evidence="1">PS9179</strain>
        <tissue evidence="1">Whole animal</tissue>
    </source>
</reference>